<dbReference type="OrthoDB" id="9803535at2"/>
<evidence type="ECO:0000313" key="2">
    <source>
        <dbReference type="Proteomes" id="UP000516764"/>
    </source>
</evidence>
<sequence length="302" mass="34619">MIFKIKKYCLCLALLFYSIIGFSQNSSFFKKSDTLNKQRRNTVIITESLLAGGSLLALNELWYKDYERSSFHFTNDNAEWKQMDKIGHFMTSYYVGKVGMEVLDWAGVSKKNQLIYGATYGFTFLTAVEILDGFSKEWGASAGDILANAAGTGLLIGQELLWKEQRITVKYSFNQTEFAKQRPNTLGKNYLQQALKDYNGQTYWLSANIWSFNKESSFPKWLNVAFGYGADGMLYGETKPSNPFPQDPYRQFYLSLDLDLTKINTNSKFLKSVFSVVNFIKIPAPTLEINTKGQVKFHYLYF</sequence>
<dbReference type="EMBL" id="CP061813">
    <property type="protein sequence ID" value="QOD60827.1"/>
    <property type="molecule type" value="Genomic_DNA"/>
</dbReference>
<reference evidence="1 2" key="1">
    <citation type="journal article" date="2016" name="Int. J. Syst. Evol. Microbiol.">
        <title>Polaribacter haliotis sp. nov., isolated from the gut of abalone Haliotis discus hannai.</title>
        <authorList>
            <person name="Kim Y.O."/>
            <person name="Park I.S."/>
            <person name="Park S."/>
            <person name="Nam B.H."/>
            <person name="Park J.M."/>
            <person name="Kim D.G."/>
            <person name="Yoon J.H."/>
        </authorList>
    </citation>
    <scope>NUCLEOTIDE SEQUENCE [LARGE SCALE GENOMIC DNA]</scope>
    <source>
        <strain evidence="1 2">KCTC 52418</strain>
    </source>
</reference>
<dbReference type="Pfam" id="PF10043">
    <property type="entry name" value="DUF2279"/>
    <property type="match status" value="1"/>
</dbReference>
<dbReference type="AlphaFoldDB" id="A0A7L8AFT4"/>
<dbReference type="InterPro" id="IPR018736">
    <property type="entry name" value="DUF2279_periplasmic_lipo"/>
</dbReference>
<protein>
    <submittedName>
        <fullName evidence="1">DUF2279 domain-containing protein</fullName>
    </submittedName>
</protein>
<organism evidence="1 2">
    <name type="scientific">Polaribacter haliotis</name>
    <dbReference type="NCBI Taxonomy" id="1888915"/>
    <lineage>
        <taxon>Bacteria</taxon>
        <taxon>Pseudomonadati</taxon>
        <taxon>Bacteroidota</taxon>
        <taxon>Flavobacteriia</taxon>
        <taxon>Flavobacteriales</taxon>
        <taxon>Flavobacteriaceae</taxon>
    </lineage>
</organism>
<gene>
    <name evidence="1" type="ORF">H9I45_16045</name>
</gene>
<dbReference type="KEGG" id="phal:H9I45_16045"/>
<accession>A0A7L8AFT4</accession>
<dbReference type="RefSeq" id="WP_088354115.1">
    <property type="nucleotide sequence ID" value="NZ_CP061813.1"/>
</dbReference>
<evidence type="ECO:0000313" key="1">
    <source>
        <dbReference type="EMBL" id="QOD60827.1"/>
    </source>
</evidence>
<name>A0A7L8AFT4_9FLAO</name>
<keyword evidence="2" id="KW-1185">Reference proteome</keyword>
<proteinExistence type="predicted"/>
<dbReference type="Proteomes" id="UP000516764">
    <property type="component" value="Chromosome"/>
</dbReference>